<dbReference type="OrthoDB" id="6297021at2"/>
<dbReference type="GO" id="GO:0044550">
    <property type="term" value="P:secondary metabolite biosynthetic process"/>
    <property type="evidence" value="ECO:0007669"/>
    <property type="project" value="TreeGrafter"/>
</dbReference>
<dbReference type="EMBL" id="SMAJ01000005">
    <property type="protein sequence ID" value="TCT08594.1"/>
    <property type="molecule type" value="Genomic_DNA"/>
</dbReference>
<dbReference type="Gene3D" id="3.30.300.30">
    <property type="match status" value="1"/>
</dbReference>
<evidence type="ECO:0000259" key="3">
    <source>
        <dbReference type="PROSITE" id="PS50075"/>
    </source>
</evidence>
<dbReference type="SUPFAM" id="SSF56801">
    <property type="entry name" value="Acetyl-CoA synthetase-like"/>
    <property type="match status" value="1"/>
</dbReference>
<feature type="region of interest" description="Disordered" evidence="1">
    <location>
        <begin position="474"/>
        <end position="502"/>
    </location>
</feature>
<feature type="transmembrane region" description="Helical" evidence="2">
    <location>
        <begin position="917"/>
        <end position="941"/>
    </location>
</feature>
<evidence type="ECO:0000313" key="5">
    <source>
        <dbReference type="Proteomes" id="UP000295525"/>
    </source>
</evidence>
<keyword evidence="2" id="KW-0472">Membrane</keyword>
<dbReference type="PROSITE" id="PS00455">
    <property type="entry name" value="AMP_BINDING"/>
    <property type="match status" value="1"/>
</dbReference>
<reference evidence="4 5" key="1">
    <citation type="submission" date="2019-03" db="EMBL/GenBank/DDBJ databases">
        <title>Genomic Encyclopedia of Type Strains, Phase IV (KMG-IV): sequencing the most valuable type-strain genomes for metagenomic binning, comparative biology and taxonomic classification.</title>
        <authorList>
            <person name="Goeker M."/>
        </authorList>
    </citation>
    <scope>NUCLEOTIDE SEQUENCE [LARGE SCALE GENOMIC DNA]</scope>
    <source>
        <strain evidence="4 5">DSM 24591</strain>
    </source>
</reference>
<dbReference type="PANTHER" id="PTHR45527">
    <property type="entry name" value="NONRIBOSOMAL PEPTIDE SYNTHETASE"/>
    <property type="match status" value="1"/>
</dbReference>
<comment type="caution">
    <text evidence="4">The sequence shown here is derived from an EMBL/GenBank/DDBJ whole genome shotgun (WGS) entry which is preliminary data.</text>
</comment>
<dbReference type="InterPro" id="IPR036736">
    <property type="entry name" value="ACP-like_sf"/>
</dbReference>
<dbReference type="InterPro" id="IPR000873">
    <property type="entry name" value="AMP-dep_synth/lig_dom"/>
</dbReference>
<dbReference type="InterPro" id="IPR020845">
    <property type="entry name" value="AMP-binding_CS"/>
</dbReference>
<dbReference type="InterPro" id="IPR010071">
    <property type="entry name" value="AA_adenyl_dom"/>
</dbReference>
<dbReference type="InterPro" id="IPR042099">
    <property type="entry name" value="ANL_N_sf"/>
</dbReference>
<dbReference type="InterPro" id="IPR012728">
    <property type="entry name" value="Pls/PosA_C"/>
</dbReference>
<gene>
    <name evidence="4" type="ORF">EDC26_105146</name>
</gene>
<organism evidence="4 5">
    <name type="scientific">Paralcaligenes ureilyticus</name>
    <dbReference type="NCBI Taxonomy" id="627131"/>
    <lineage>
        <taxon>Bacteria</taxon>
        <taxon>Pseudomonadati</taxon>
        <taxon>Pseudomonadota</taxon>
        <taxon>Betaproteobacteria</taxon>
        <taxon>Burkholderiales</taxon>
        <taxon>Alcaligenaceae</taxon>
        <taxon>Paralcaligenes</taxon>
    </lineage>
</organism>
<dbReference type="Gene3D" id="2.160.10.10">
    <property type="entry name" value="Hexapeptide repeat proteins"/>
    <property type="match status" value="3"/>
</dbReference>
<keyword evidence="2" id="KW-1133">Transmembrane helix</keyword>
<dbReference type="InterPro" id="IPR045851">
    <property type="entry name" value="AMP-bd_C_sf"/>
</dbReference>
<keyword evidence="5" id="KW-1185">Reference proteome</keyword>
<evidence type="ECO:0000256" key="2">
    <source>
        <dbReference type="SAM" id="Phobius"/>
    </source>
</evidence>
<feature type="compositionally biased region" description="Low complexity" evidence="1">
    <location>
        <begin position="474"/>
        <end position="491"/>
    </location>
</feature>
<dbReference type="Proteomes" id="UP000295525">
    <property type="component" value="Unassembled WGS sequence"/>
</dbReference>
<evidence type="ECO:0000313" key="4">
    <source>
        <dbReference type="EMBL" id="TCT08594.1"/>
    </source>
</evidence>
<dbReference type="PANTHER" id="PTHR45527:SF1">
    <property type="entry name" value="FATTY ACID SYNTHASE"/>
    <property type="match status" value="1"/>
</dbReference>
<dbReference type="GO" id="GO:0005737">
    <property type="term" value="C:cytoplasm"/>
    <property type="evidence" value="ECO:0007669"/>
    <property type="project" value="TreeGrafter"/>
</dbReference>
<feature type="domain" description="Carrier" evidence="3">
    <location>
        <begin position="570"/>
        <end position="647"/>
    </location>
</feature>
<sequence>MSHSYVLHGLQQPELLRLTTLADLFEATAKRFPQKTALIFGEHSLSYAELNALADRAAHRLIEAGARAGHIIGLWLPRGIDLLVMQLAIAKTGAAWLPFDADTPVERIAVCLDDAEAFALVSCASLQTQLSSLGTPVHVAEHLLASLENPAAPLRRRIGTHPYDTAYVIYTSGSTGKPKGIAISQGSICHFLQSENAVLGVRDSDRVYQGFSVAFDMSFEEIWISYLAGAALWIAPKEIASDPEALPRALDRQHITVLHAVPTLLALFTEDVPSLRIINLGGEMCPESLVRRWALPGRQMFNTYGPTEATVSASLAQLNPGEPVTIGQPLPNYGLLVVATDEPGVDGQVLRILPHGETGELCITGPGVAAGYLGRPELTREKFLPNPWSTGEHDQRLYRTGDLARIDANRQVHCLGRADDQIKIRGFRVELGEIEAVLAQQPGIGTAAVVLRQDQGIDQLIAFWVAGNGQSAASDAAPNAEAASSDAVESANTSTAELPVPLGDGTHEGCRYKNTAELRTALGLRLPPYMVPARFERLTEMPRLASGKIDRKALKAMPLAVRGPAEGSDAAQGPAEVALFAALETLFPGQAIRRELDFFSDLGGHSLFAARLASALRADPRFAQVTVRDIYQNRQIGALSQALAGAMARQASDTAAGHVERTAHPTRIMHSRWRRWRCGVAQAFTVPFLVTFKMAQWLIPFFCYQYLTGDPGDSIKFAVIVSIGAYLLATIVEFILACAAKWLILGRLKPGRYPLWGVTYFRWWLTDRILEAAPLYMLNGSSLYVYWLRALGAKIGNNVLIGSTTLRVPDLLTIGDGVSIGNGVNLENARVQNGELILGAITIEDEASLGSYVVMEGNTHVAEWGHVQGQSALRDGTRVPTRRIWGGSPATDHGEFDPASLPPRPIESRSRIAGKNVYYVLGALLISILFFVPLFPTFMLVDYLDIDNLSVGALARSGFANDYDVFALRLIKYFLLALPASVVMVVLTALVAAGIRWALLPKLKPGRYPVNGNVYLYKWLVNQIQESSLQVLHGVYATVFSSTWYRLLGAKVGRDAEISTALGVVPDMLSLGDETFIADAVMLGDEHIDGGWMTVQPTVIARRSFVGNGTYIPDGTNLPENVLIGVLSSLPRDTPVRNGDTWLGSPPLNLPARETVQGFPEELTYHPSQSRRWQRGLVETFRIVAPHSLVIAAGYAIVLDVVPIAGAGHWLQATWELAVSGLLFGLATFLFVAFFKWVLLGRYKRCAVPMWTPFVWLSEATTNMYEGIAVPNFLRYLRGTPFLPKALNLLGAHIGRGVYLDTTDMTEFDCVYIGDYSELNALCCPQTHLFEDRVMKIDDVRIGARAYMGPRSTVLYSAIVADDVHLGPLTLVMKGENIPAGTAWHGCPAMPQSDPPCYT</sequence>
<dbReference type="Gene3D" id="3.40.50.12780">
    <property type="entry name" value="N-terminal domain of ligase-like"/>
    <property type="match status" value="1"/>
</dbReference>
<feature type="transmembrane region" description="Helical" evidence="2">
    <location>
        <begin position="719"/>
        <end position="744"/>
    </location>
</feature>
<evidence type="ECO:0000256" key="1">
    <source>
        <dbReference type="SAM" id="MobiDB-lite"/>
    </source>
</evidence>
<dbReference type="GO" id="GO:0043041">
    <property type="term" value="P:amino acid activation for nonribosomal peptide biosynthetic process"/>
    <property type="evidence" value="ECO:0007669"/>
    <property type="project" value="TreeGrafter"/>
</dbReference>
<dbReference type="CDD" id="cd05930">
    <property type="entry name" value="A_NRPS"/>
    <property type="match status" value="1"/>
</dbReference>
<dbReference type="PROSITE" id="PS50075">
    <property type="entry name" value="CARRIER"/>
    <property type="match status" value="1"/>
</dbReference>
<proteinExistence type="predicted"/>
<dbReference type="RefSeq" id="WP_132581717.1">
    <property type="nucleotide sequence ID" value="NZ_SMAJ01000005.1"/>
</dbReference>
<accession>A0A4R3M5E0</accession>
<dbReference type="SUPFAM" id="SSF51161">
    <property type="entry name" value="Trimeric LpxA-like enzymes"/>
    <property type="match status" value="3"/>
</dbReference>
<dbReference type="NCBIfam" id="TIGR01733">
    <property type="entry name" value="AA-adenyl-dom"/>
    <property type="match status" value="1"/>
</dbReference>
<feature type="transmembrane region" description="Helical" evidence="2">
    <location>
        <begin position="1189"/>
        <end position="1211"/>
    </location>
</feature>
<dbReference type="Gene3D" id="1.10.1200.10">
    <property type="entry name" value="ACP-like"/>
    <property type="match status" value="1"/>
</dbReference>
<dbReference type="InterPro" id="IPR011004">
    <property type="entry name" value="Trimer_LpxA-like_sf"/>
</dbReference>
<keyword evidence="2" id="KW-0812">Transmembrane</keyword>
<feature type="transmembrane region" description="Helical" evidence="2">
    <location>
        <begin position="1217"/>
        <end position="1240"/>
    </location>
</feature>
<dbReference type="InterPro" id="IPR009081">
    <property type="entry name" value="PP-bd_ACP"/>
</dbReference>
<dbReference type="SUPFAM" id="SSF47336">
    <property type="entry name" value="ACP-like"/>
    <property type="match status" value="1"/>
</dbReference>
<protein>
    <submittedName>
        <fullName evidence="4">Non-ribosomal peptide synthetase-like protein</fullName>
    </submittedName>
</protein>
<feature type="transmembrane region" description="Helical" evidence="2">
    <location>
        <begin position="973"/>
        <end position="999"/>
    </location>
</feature>
<dbReference type="NCBIfam" id="TIGR02353">
    <property type="entry name" value="NRPS_term_dom"/>
    <property type="match status" value="1"/>
</dbReference>
<dbReference type="Pfam" id="PF00501">
    <property type="entry name" value="AMP-binding"/>
    <property type="match status" value="1"/>
</dbReference>
<dbReference type="GO" id="GO:0031177">
    <property type="term" value="F:phosphopantetheine binding"/>
    <property type="evidence" value="ECO:0007669"/>
    <property type="project" value="TreeGrafter"/>
</dbReference>
<name>A0A4R3M5E0_9BURK</name>